<proteinExistence type="predicted"/>
<reference evidence="1" key="1">
    <citation type="journal article" date="2025" name="Int. J. Syst. Evol. Microbiol.">
        <title>Inconstantimicrobium mannanitabidum sp. nov., a novel member of the family Clostridiaceae isolated from anoxic soil under the treatment of reductive soil disinfestation.</title>
        <authorList>
            <person name="Ueki A."/>
            <person name="Tonouchi A."/>
            <person name="Honma S."/>
            <person name="Kaku N."/>
            <person name="Ueki K."/>
        </authorList>
    </citation>
    <scope>NUCLEOTIDE SEQUENCE</scope>
    <source>
        <strain evidence="1">TW13</strain>
    </source>
</reference>
<organism evidence="1 2">
    <name type="scientific">Inconstantimicrobium mannanitabidum</name>
    <dbReference type="NCBI Taxonomy" id="1604901"/>
    <lineage>
        <taxon>Bacteria</taxon>
        <taxon>Bacillati</taxon>
        <taxon>Bacillota</taxon>
        <taxon>Clostridia</taxon>
        <taxon>Eubacteriales</taxon>
        <taxon>Clostridiaceae</taxon>
        <taxon>Inconstantimicrobium</taxon>
    </lineage>
</organism>
<sequence length="245" mass="26730">MKKREKIIGAIVVLVLAIVFLVIGYTTTSHKDLTKAEMDAMFVEADSQKSEEKSKSDSNFKYSNSTKSNKGASSTSNKEVSSTKTSEVNTSVNKSNMQDIYVEIKGEVAKPDVYKMEEGTIINDLIGIAGGVTANADISQINRAAKLSNNQCIVIPKKGEKLNTNLNTNQMQSPNGQNNGKQQININTATKEELKKLSGIGDSKADKIIKYREEKGGFKTIEEIKKVGGIGEATFNNLKEEITIN</sequence>
<keyword evidence="2" id="KW-1185">Reference proteome</keyword>
<gene>
    <name evidence="1" type="ORF">rsdtw13_03950</name>
</gene>
<protein>
    <submittedName>
        <fullName evidence="1">Uncharacterized protein</fullName>
    </submittedName>
</protein>
<comment type="caution">
    <text evidence="1">The sequence shown here is derived from an EMBL/GenBank/DDBJ whole genome shotgun (WGS) entry which is preliminary data.</text>
</comment>
<name>A0ACB5R7J6_9CLOT</name>
<dbReference type="EMBL" id="BROD01000001">
    <property type="protein sequence ID" value="GKX65137.1"/>
    <property type="molecule type" value="Genomic_DNA"/>
</dbReference>
<dbReference type="Proteomes" id="UP001058074">
    <property type="component" value="Unassembled WGS sequence"/>
</dbReference>
<accession>A0ACB5R7J6</accession>
<evidence type="ECO:0000313" key="1">
    <source>
        <dbReference type="EMBL" id="GKX65137.1"/>
    </source>
</evidence>
<evidence type="ECO:0000313" key="2">
    <source>
        <dbReference type="Proteomes" id="UP001058074"/>
    </source>
</evidence>